<dbReference type="GO" id="GO:0006412">
    <property type="term" value="P:translation"/>
    <property type="evidence" value="ECO:0007669"/>
    <property type="project" value="UniProtKB-UniRule"/>
</dbReference>
<dbReference type="SUPFAM" id="SSF46561">
    <property type="entry name" value="Ribosomal protein L29 (L29p)"/>
    <property type="match status" value="1"/>
</dbReference>
<dbReference type="Proteomes" id="UP000320496">
    <property type="component" value="Chromosome"/>
</dbReference>
<dbReference type="AlphaFoldDB" id="A0A517ZBN6"/>
<keyword evidence="7" id="KW-1185">Reference proteome</keyword>
<dbReference type="Pfam" id="PF00831">
    <property type="entry name" value="Ribosomal_L29"/>
    <property type="match status" value="1"/>
</dbReference>
<keyword evidence="2 5" id="KW-0689">Ribosomal protein</keyword>
<gene>
    <name evidence="5 6" type="primary">rpmC</name>
    <name evidence="6" type="ORF">Mal4_42030</name>
</gene>
<evidence type="ECO:0000313" key="6">
    <source>
        <dbReference type="EMBL" id="QDU39850.1"/>
    </source>
</evidence>
<protein>
    <recommendedName>
        <fullName evidence="4 5">Large ribosomal subunit protein uL29</fullName>
    </recommendedName>
</protein>
<evidence type="ECO:0000256" key="3">
    <source>
        <dbReference type="ARBA" id="ARBA00023274"/>
    </source>
</evidence>
<dbReference type="GO" id="GO:0003735">
    <property type="term" value="F:structural constituent of ribosome"/>
    <property type="evidence" value="ECO:0007669"/>
    <property type="project" value="InterPro"/>
</dbReference>
<dbReference type="InterPro" id="IPR050063">
    <property type="entry name" value="Ribosomal_protein_uL29"/>
</dbReference>
<dbReference type="EMBL" id="CP036275">
    <property type="protein sequence ID" value="QDU39850.1"/>
    <property type="molecule type" value="Genomic_DNA"/>
</dbReference>
<evidence type="ECO:0000256" key="2">
    <source>
        <dbReference type="ARBA" id="ARBA00022980"/>
    </source>
</evidence>
<reference evidence="6 7" key="1">
    <citation type="submission" date="2019-02" db="EMBL/GenBank/DDBJ databases">
        <title>Deep-cultivation of Planctomycetes and their phenomic and genomic characterization uncovers novel biology.</title>
        <authorList>
            <person name="Wiegand S."/>
            <person name="Jogler M."/>
            <person name="Boedeker C."/>
            <person name="Pinto D."/>
            <person name="Vollmers J."/>
            <person name="Rivas-Marin E."/>
            <person name="Kohn T."/>
            <person name="Peeters S.H."/>
            <person name="Heuer A."/>
            <person name="Rast P."/>
            <person name="Oberbeckmann S."/>
            <person name="Bunk B."/>
            <person name="Jeske O."/>
            <person name="Meyerdierks A."/>
            <person name="Storesund J.E."/>
            <person name="Kallscheuer N."/>
            <person name="Luecker S."/>
            <person name="Lage O.M."/>
            <person name="Pohl T."/>
            <person name="Merkel B.J."/>
            <person name="Hornburger P."/>
            <person name="Mueller R.-W."/>
            <person name="Bruemmer F."/>
            <person name="Labrenz M."/>
            <person name="Spormann A.M."/>
            <person name="Op den Camp H."/>
            <person name="Overmann J."/>
            <person name="Amann R."/>
            <person name="Jetten M.S.M."/>
            <person name="Mascher T."/>
            <person name="Medema M.H."/>
            <person name="Devos D.P."/>
            <person name="Kaster A.-K."/>
            <person name="Ovreas L."/>
            <person name="Rohde M."/>
            <person name="Galperin M.Y."/>
            <person name="Jogler C."/>
        </authorList>
    </citation>
    <scope>NUCLEOTIDE SEQUENCE [LARGE SCALE GENOMIC DNA]</scope>
    <source>
        <strain evidence="6 7">Mal4</strain>
    </source>
</reference>
<accession>A0A517ZBN6</accession>
<evidence type="ECO:0000313" key="7">
    <source>
        <dbReference type="Proteomes" id="UP000320496"/>
    </source>
</evidence>
<dbReference type="InterPro" id="IPR036049">
    <property type="entry name" value="Ribosomal_uL29_sf"/>
</dbReference>
<dbReference type="CDD" id="cd00427">
    <property type="entry name" value="Ribosomal_L29_HIP"/>
    <property type="match status" value="1"/>
</dbReference>
<dbReference type="PANTHER" id="PTHR10916:SF0">
    <property type="entry name" value="LARGE RIBOSOMAL SUBUNIT PROTEIN UL29C"/>
    <property type="match status" value="1"/>
</dbReference>
<name>A0A517ZBN6_9PLAN</name>
<dbReference type="Gene3D" id="1.10.287.310">
    <property type="match status" value="1"/>
</dbReference>
<dbReference type="HAMAP" id="MF_00374">
    <property type="entry name" value="Ribosomal_uL29"/>
    <property type="match status" value="1"/>
</dbReference>
<organism evidence="6 7">
    <name type="scientific">Maioricimonas rarisocia</name>
    <dbReference type="NCBI Taxonomy" id="2528026"/>
    <lineage>
        <taxon>Bacteria</taxon>
        <taxon>Pseudomonadati</taxon>
        <taxon>Planctomycetota</taxon>
        <taxon>Planctomycetia</taxon>
        <taxon>Planctomycetales</taxon>
        <taxon>Planctomycetaceae</taxon>
        <taxon>Maioricimonas</taxon>
    </lineage>
</organism>
<proteinExistence type="inferred from homology"/>
<keyword evidence="3 5" id="KW-0687">Ribonucleoprotein</keyword>
<dbReference type="KEGG" id="mri:Mal4_42030"/>
<evidence type="ECO:0000256" key="4">
    <source>
        <dbReference type="ARBA" id="ARBA00035204"/>
    </source>
</evidence>
<dbReference type="NCBIfam" id="TIGR00012">
    <property type="entry name" value="L29"/>
    <property type="match status" value="1"/>
</dbReference>
<evidence type="ECO:0000256" key="1">
    <source>
        <dbReference type="ARBA" id="ARBA00009254"/>
    </source>
</evidence>
<sequence length="73" mass="8370">MTSAAELREMNDEQLEFALKEAQQDLFRLRFQASTEKLDAPSNLRKLRREIARIKTIAHERQLGAVSSEQPSA</sequence>
<dbReference type="OrthoDB" id="9815192at2"/>
<dbReference type="GO" id="GO:0022625">
    <property type="term" value="C:cytosolic large ribosomal subunit"/>
    <property type="evidence" value="ECO:0007669"/>
    <property type="project" value="TreeGrafter"/>
</dbReference>
<comment type="similarity">
    <text evidence="1 5">Belongs to the universal ribosomal protein uL29 family.</text>
</comment>
<dbReference type="RefSeq" id="WP_145370990.1">
    <property type="nucleotide sequence ID" value="NZ_CP036275.1"/>
</dbReference>
<dbReference type="PANTHER" id="PTHR10916">
    <property type="entry name" value="60S RIBOSOMAL PROTEIN L35/50S RIBOSOMAL PROTEIN L29"/>
    <property type="match status" value="1"/>
</dbReference>
<evidence type="ECO:0000256" key="5">
    <source>
        <dbReference type="HAMAP-Rule" id="MF_00374"/>
    </source>
</evidence>
<dbReference type="InterPro" id="IPR001854">
    <property type="entry name" value="Ribosomal_uL29"/>
</dbReference>
<dbReference type="FunFam" id="1.10.287.310:FF:000001">
    <property type="entry name" value="50S ribosomal protein L29"/>
    <property type="match status" value="1"/>
</dbReference>